<protein>
    <recommendedName>
        <fullName evidence="7">tRNA(Ile)-lysidine synthase</fullName>
        <ecNumber evidence="7">6.3.4.19</ecNumber>
    </recommendedName>
    <alternativeName>
        <fullName evidence="7">tRNA(Ile)-2-lysyl-cytidine synthase</fullName>
    </alternativeName>
    <alternativeName>
        <fullName evidence="7">tRNA(Ile)-lysidine synthetase</fullName>
    </alternativeName>
</protein>
<dbReference type="InterPro" id="IPR012795">
    <property type="entry name" value="tRNA_Ile_lys_synt_N"/>
</dbReference>
<dbReference type="GO" id="GO:0032267">
    <property type="term" value="F:tRNA(Ile)-lysidine synthase activity"/>
    <property type="evidence" value="ECO:0007669"/>
    <property type="project" value="UniProtKB-EC"/>
</dbReference>
<feature type="domain" description="tRNA(Ile)-lysidine synthase substrate-binding" evidence="9">
    <location>
        <begin position="265"/>
        <end position="327"/>
    </location>
</feature>
<keyword evidence="5 7" id="KW-0067">ATP-binding</keyword>
<dbReference type="EMBL" id="JACCQK010000017">
    <property type="protein sequence ID" value="MBG0778397.1"/>
    <property type="molecule type" value="Genomic_DNA"/>
</dbReference>
<keyword evidence="3 7" id="KW-0819">tRNA processing</keyword>
<keyword evidence="4 7" id="KW-0547">Nucleotide-binding</keyword>
<comment type="catalytic activity">
    <reaction evidence="6 7">
        <text>cytidine(34) in tRNA(Ile2) + L-lysine + ATP = lysidine(34) in tRNA(Ile2) + AMP + diphosphate + H(+)</text>
        <dbReference type="Rhea" id="RHEA:43744"/>
        <dbReference type="Rhea" id="RHEA-COMP:10625"/>
        <dbReference type="Rhea" id="RHEA-COMP:10670"/>
        <dbReference type="ChEBI" id="CHEBI:15378"/>
        <dbReference type="ChEBI" id="CHEBI:30616"/>
        <dbReference type="ChEBI" id="CHEBI:32551"/>
        <dbReference type="ChEBI" id="CHEBI:33019"/>
        <dbReference type="ChEBI" id="CHEBI:82748"/>
        <dbReference type="ChEBI" id="CHEBI:83665"/>
        <dbReference type="ChEBI" id="CHEBI:456215"/>
        <dbReference type="EC" id="6.3.4.19"/>
    </reaction>
</comment>
<sequence>MPRSISIPDRFCRKVAQTLVAHDMVQPGDAVLVAVSGGPDSMALVRVLTHVAPEFELRIGLAHLNHGLRGPDADHDQAFVQQFADGHGLPCVSEIRDVKRLARETGNSLEEAGRNARYDFFSRTAADHGYNRIATGHTRDDNAEQVLMALVRGSGSKGLSGIPAKRGPMIIRPLIDRSRQEIIDFLAALNQAYITDDSNQDPVFLRNRIRSHLIPLLEKHYNPNIRQGLHRLSRILGEETCFLEDHTCRAFDRCVEKKGPDAVFLSIPGLVALHPALIPRVIRHGILHVKTNLRRITHDHMTAIQDLAADSAPGKHLDLPDRIRVYKTRGRLCIRKETLPLRQLGRMHKQSTRIPPKA</sequence>
<dbReference type="InterPro" id="IPR011063">
    <property type="entry name" value="TilS/TtcA_N"/>
</dbReference>
<evidence type="ECO:0000256" key="3">
    <source>
        <dbReference type="ARBA" id="ARBA00022694"/>
    </source>
</evidence>
<dbReference type="Proteomes" id="UP000706172">
    <property type="component" value="Unassembled WGS sequence"/>
</dbReference>
<comment type="domain">
    <text evidence="7">The N-terminal region contains the highly conserved SGGXDS motif, predicted to be a P-loop motif involved in ATP binding.</text>
</comment>
<reference evidence="10" key="1">
    <citation type="submission" date="2020-07" db="EMBL/GenBank/DDBJ databases">
        <title>Severe corrosion of carbon steel in oil field produced water can be linked to methanogenic archaea containing a special type of NiFe hydrogenase.</title>
        <authorList>
            <person name="Lahme S."/>
            <person name="Mand J."/>
            <person name="Longwell J."/>
            <person name="Smith R."/>
            <person name="Enning D."/>
        </authorList>
    </citation>
    <scope>NUCLEOTIDE SEQUENCE</scope>
    <source>
        <strain evidence="10">MIC098Bin6</strain>
    </source>
</reference>
<gene>
    <name evidence="7 10" type="primary">tilS</name>
    <name evidence="10" type="ORF">H0S81_00490</name>
</gene>
<keyword evidence="1 7" id="KW-0963">Cytoplasm</keyword>
<evidence type="ECO:0000259" key="9">
    <source>
        <dbReference type="Pfam" id="PF09179"/>
    </source>
</evidence>
<dbReference type="InterPro" id="IPR015262">
    <property type="entry name" value="tRNA_Ile_lys_synt_subst-bd"/>
</dbReference>
<comment type="similarity">
    <text evidence="7">Belongs to the tRNA(Ile)-lysidine synthase family.</text>
</comment>
<dbReference type="SUPFAM" id="SSF82829">
    <property type="entry name" value="MesJ substrate recognition domain-like"/>
    <property type="match status" value="1"/>
</dbReference>
<name>A0A931GCQ8_9BACT</name>
<keyword evidence="2 7" id="KW-0436">Ligase</keyword>
<evidence type="ECO:0000313" key="11">
    <source>
        <dbReference type="Proteomes" id="UP000706172"/>
    </source>
</evidence>
<dbReference type="InterPro" id="IPR012094">
    <property type="entry name" value="tRNA_Ile_lys_synt"/>
</dbReference>
<dbReference type="GO" id="GO:0005524">
    <property type="term" value="F:ATP binding"/>
    <property type="evidence" value="ECO:0007669"/>
    <property type="project" value="UniProtKB-UniRule"/>
</dbReference>
<dbReference type="CDD" id="cd01992">
    <property type="entry name" value="TilS_N"/>
    <property type="match status" value="1"/>
</dbReference>
<proteinExistence type="inferred from homology"/>
<evidence type="ECO:0000256" key="1">
    <source>
        <dbReference type="ARBA" id="ARBA00022490"/>
    </source>
</evidence>
<comment type="caution">
    <text evidence="10">The sequence shown here is derived from an EMBL/GenBank/DDBJ whole genome shotgun (WGS) entry which is preliminary data.</text>
</comment>
<evidence type="ECO:0000256" key="6">
    <source>
        <dbReference type="ARBA" id="ARBA00048539"/>
    </source>
</evidence>
<dbReference type="SUPFAM" id="SSF52402">
    <property type="entry name" value="Adenine nucleotide alpha hydrolases-like"/>
    <property type="match status" value="1"/>
</dbReference>
<comment type="function">
    <text evidence="7">Ligates lysine onto the cytidine present at position 34 of the AUA codon-specific tRNA(Ile) that contains the anticodon CAU, in an ATP-dependent manner. Cytidine is converted to lysidine, thus changing the amino acid specificity of the tRNA from methionine to isoleucine.</text>
</comment>
<evidence type="ECO:0000256" key="2">
    <source>
        <dbReference type="ARBA" id="ARBA00022598"/>
    </source>
</evidence>
<dbReference type="Gene3D" id="3.40.50.620">
    <property type="entry name" value="HUPs"/>
    <property type="match status" value="1"/>
</dbReference>
<evidence type="ECO:0000256" key="5">
    <source>
        <dbReference type="ARBA" id="ARBA00022840"/>
    </source>
</evidence>
<dbReference type="NCBIfam" id="TIGR02432">
    <property type="entry name" value="lysidine_TilS_N"/>
    <property type="match status" value="1"/>
</dbReference>
<evidence type="ECO:0000256" key="4">
    <source>
        <dbReference type="ARBA" id="ARBA00022741"/>
    </source>
</evidence>
<feature type="domain" description="tRNA(Ile)-lysidine/2-thiocytidine synthase N-terminal" evidence="8">
    <location>
        <begin position="31"/>
        <end position="211"/>
    </location>
</feature>
<dbReference type="PANTHER" id="PTHR43033:SF1">
    <property type="entry name" value="TRNA(ILE)-LYSIDINE SYNTHASE-RELATED"/>
    <property type="match status" value="1"/>
</dbReference>
<evidence type="ECO:0000256" key="7">
    <source>
        <dbReference type="HAMAP-Rule" id="MF_01161"/>
    </source>
</evidence>
<comment type="subcellular location">
    <subcellularLocation>
        <location evidence="7">Cytoplasm</location>
    </subcellularLocation>
</comment>
<dbReference type="EC" id="6.3.4.19" evidence="7"/>
<dbReference type="PANTHER" id="PTHR43033">
    <property type="entry name" value="TRNA(ILE)-LYSIDINE SYNTHASE-RELATED"/>
    <property type="match status" value="1"/>
</dbReference>
<dbReference type="Pfam" id="PF01171">
    <property type="entry name" value="ATP_bind_3"/>
    <property type="match status" value="1"/>
</dbReference>
<dbReference type="Pfam" id="PF09179">
    <property type="entry name" value="TilS"/>
    <property type="match status" value="1"/>
</dbReference>
<dbReference type="HAMAP" id="MF_01161">
    <property type="entry name" value="tRNA_Ile_lys_synt"/>
    <property type="match status" value="1"/>
</dbReference>
<dbReference type="GO" id="GO:0005737">
    <property type="term" value="C:cytoplasm"/>
    <property type="evidence" value="ECO:0007669"/>
    <property type="project" value="UniProtKB-SubCell"/>
</dbReference>
<dbReference type="GO" id="GO:0006400">
    <property type="term" value="P:tRNA modification"/>
    <property type="evidence" value="ECO:0007669"/>
    <property type="project" value="UniProtKB-UniRule"/>
</dbReference>
<feature type="binding site" evidence="7">
    <location>
        <begin position="36"/>
        <end position="41"/>
    </location>
    <ligand>
        <name>ATP</name>
        <dbReference type="ChEBI" id="CHEBI:30616"/>
    </ligand>
</feature>
<organism evidence="10 11">
    <name type="scientific">Desulfotignum balticum</name>
    <dbReference type="NCBI Taxonomy" id="115781"/>
    <lineage>
        <taxon>Bacteria</taxon>
        <taxon>Pseudomonadati</taxon>
        <taxon>Thermodesulfobacteriota</taxon>
        <taxon>Desulfobacteria</taxon>
        <taxon>Desulfobacterales</taxon>
        <taxon>Desulfobacteraceae</taxon>
        <taxon>Desulfotignum</taxon>
    </lineage>
</organism>
<dbReference type="InterPro" id="IPR014729">
    <property type="entry name" value="Rossmann-like_a/b/a_fold"/>
</dbReference>
<evidence type="ECO:0000259" key="8">
    <source>
        <dbReference type="Pfam" id="PF01171"/>
    </source>
</evidence>
<accession>A0A931GCQ8</accession>
<dbReference type="AlphaFoldDB" id="A0A931GCQ8"/>
<evidence type="ECO:0000313" key="10">
    <source>
        <dbReference type="EMBL" id="MBG0778397.1"/>
    </source>
</evidence>
<dbReference type="Gene3D" id="1.20.59.20">
    <property type="match status" value="1"/>
</dbReference>